<feature type="transmembrane region" description="Helical" evidence="3">
    <location>
        <begin position="122"/>
        <end position="144"/>
    </location>
</feature>
<keyword evidence="2" id="KW-0802">TPR repeat</keyword>
<dbReference type="EMBL" id="CP152380">
    <property type="protein sequence ID" value="XAF52764.1"/>
    <property type="molecule type" value="Genomic_DNA"/>
</dbReference>
<feature type="transmembrane region" description="Helical" evidence="3">
    <location>
        <begin position="300"/>
        <end position="318"/>
    </location>
</feature>
<keyword evidence="5" id="KW-1185">Reference proteome</keyword>
<feature type="transmembrane region" description="Helical" evidence="3">
    <location>
        <begin position="89"/>
        <end position="110"/>
    </location>
</feature>
<proteinExistence type="predicted"/>
<evidence type="ECO:0000256" key="1">
    <source>
        <dbReference type="ARBA" id="ARBA00022737"/>
    </source>
</evidence>
<dbReference type="PANTHER" id="PTHR44227">
    <property type="match status" value="1"/>
</dbReference>
<sequence length="635" mass="72810">MKSLSHVNCRVLLSCSLLIAVGVVLYSSILGYEYVWDDTLLFVDKVSLLNEPLSWELISQPVLFGTSYFRPFVFLSWYVEFQLWGQSSAVSHAIHLVVYILNCLLVYGLARVFLVNCKNHEIRALLAALVYACHPVLIETTAWISGRFDLFVSFFIYLAVLVYFSGLRRGKLLAIGLCFVFALFSKELGVVLPFVIYALWMAKYGVGFSLLNGSKRFLLENKLLVLMFFFILVMYFLLRSQAMGGIYHRGISWFYVTEAYFSDFLPFKAPLFYLYRLMLPFLAGGALHPYEYYWVKPYESLAVIAFTLVAFFILLRGLVRNKKELYWLVLSGVFCLSLVLHIIPLTIGENLGHDRFLSTALAFFVIAVFRPDYANFLIRIKVRPKVASGIVGGCLAFWFALVVLTHQSLLGVWKDEFSLWQESYRVYPDFKPASYNYVYSAIKSGRFDTAEDVLLEISESRGFGVSEQSLYADLLVRKGDPEALRYLEGLDAAIPDFHEDEYPLYMLANFSVTPKQLGGFYSTYSSAMIIFEGDLKSAKELNSVAAWYLDKGETLPLLYQKAAIEYLSGNYEKSHDLLVEISGWHFSHKKNLIAFFETLVEKYCGIKKDDEPCENYVQKNDQWLEIETQLYQARS</sequence>
<name>A0ABZ3DZD6_9GAMM</name>
<feature type="transmembrane region" description="Helical" evidence="3">
    <location>
        <begin position="12"/>
        <end position="32"/>
    </location>
</feature>
<keyword evidence="3" id="KW-1133">Transmembrane helix</keyword>
<evidence type="ECO:0000256" key="3">
    <source>
        <dbReference type="SAM" id="Phobius"/>
    </source>
</evidence>
<evidence type="ECO:0000313" key="4">
    <source>
        <dbReference type="EMBL" id="XAF52764.1"/>
    </source>
</evidence>
<evidence type="ECO:0008006" key="6">
    <source>
        <dbReference type="Google" id="ProtNLM"/>
    </source>
</evidence>
<gene>
    <name evidence="4" type="ORF">AAGT77_12660</name>
</gene>
<protein>
    <recommendedName>
        <fullName evidence="6">Glycosyltransferase RgtA/B/C/D-like domain-containing protein</fullName>
    </recommendedName>
</protein>
<feature type="transmembrane region" description="Helical" evidence="3">
    <location>
        <begin position="150"/>
        <end position="167"/>
    </location>
</feature>
<feature type="transmembrane region" description="Helical" evidence="3">
    <location>
        <begin position="325"/>
        <end position="344"/>
    </location>
</feature>
<feature type="transmembrane region" description="Helical" evidence="3">
    <location>
        <begin position="356"/>
        <end position="374"/>
    </location>
</feature>
<keyword evidence="3" id="KW-0472">Membrane</keyword>
<accession>A0ABZ3DZD6</accession>
<dbReference type="RefSeq" id="WP_342630805.1">
    <property type="nucleotide sequence ID" value="NZ_CP152380.1"/>
</dbReference>
<feature type="transmembrane region" description="Helical" evidence="3">
    <location>
        <begin position="222"/>
        <end position="238"/>
    </location>
</feature>
<feature type="transmembrane region" description="Helical" evidence="3">
    <location>
        <begin position="386"/>
        <end position="404"/>
    </location>
</feature>
<evidence type="ECO:0000313" key="5">
    <source>
        <dbReference type="Proteomes" id="UP001445268"/>
    </source>
</evidence>
<reference evidence="4 5" key="1">
    <citation type="submission" date="2024-04" db="EMBL/GenBank/DDBJ databases">
        <title>Marinobacter sp. SBY-1.</title>
        <authorList>
            <person name="Pan C."/>
        </authorList>
    </citation>
    <scope>NUCLEOTIDE SEQUENCE [LARGE SCALE GENOMIC DNA]</scope>
    <source>
        <strain evidence="4 5">SBY-1</strain>
    </source>
</reference>
<evidence type="ECO:0000256" key="2">
    <source>
        <dbReference type="ARBA" id="ARBA00022803"/>
    </source>
</evidence>
<dbReference type="PANTHER" id="PTHR44227:SF3">
    <property type="entry name" value="PROTEIN O-MANNOSYL-TRANSFERASE TMTC4"/>
    <property type="match status" value="1"/>
</dbReference>
<dbReference type="Proteomes" id="UP001445268">
    <property type="component" value="Chromosome"/>
</dbReference>
<keyword evidence="3" id="KW-0812">Transmembrane</keyword>
<keyword evidence="1" id="KW-0677">Repeat</keyword>
<feature type="transmembrane region" description="Helical" evidence="3">
    <location>
        <begin position="174"/>
        <end position="202"/>
    </location>
</feature>
<dbReference type="InterPro" id="IPR052346">
    <property type="entry name" value="O-mannosyl-transferase_TMTC"/>
</dbReference>
<organism evidence="4 5">
    <name type="scientific">Marinobacter alkaliphilus</name>
    <dbReference type="NCBI Taxonomy" id="254719"/>
    <lineage>
        <taxon>Bacteria</taxon>
        <taxon>Pseudomonadati</taxon>
        <taxon>Pseudomonadota</taxon>
        <taxon>Gammaproteobacteria</taxon>
        <taxon>Pseudomonadales</taxon>
        <taxon>Marinobacteraceae</taxon>
        <taxon>Marinobacter</taxon>
    </lineage>
</organism>